<dbReference type="Proteomes" id="UP000828390">
    <property type="component" value="Unassembled WGS sequence"/>
</dbReference>
<reference evidence="1" key="2">
    <citation type="submission" date="2020-11" db="EMBL/GenBank/DDBJ databases">
        <authorList>
            <person name="McCartney M.A."/>
            <person name="Auch B."/>
            <person name="Kono T."/>
            <person name="Mallez S."/>
            <person name="Becker A."/>
            <person name="Gohl D.M."/>
            <person name="Silverstein K.A.T."/>
            <person name="Koren S."/>
            <person name="Bechman K.B."/>
            <person name="Herman A."/>
            <person name="Abrahante J.E."/>
            <person name="Garbe J."/>
        </authorList>
    </citation>
    <scope>NUCLEOTIDE SEQUENCE</scope>
    <source>
        <strain evidence="1">Duluth1</strain>
        <tissue evidence="1">Whole animal</tissue>
    </source>
</reference>
<sequence length="140" mass="15781">MFSHLISHFNEDDMYIMDVSEVDSVLDLLGEQDEEEKLGHIFLLILYTRIASKALGLLRYYRVCFLGRTSTWCIWKDHENAIQVGIKLTASQSLGSYAKLHADDTSVGNGSSGSVGEQASPDQREISTYIQKIRNNNGRH</sequence>
<organism evidence="1 2">
    <name type="scientific">Dreissena polymorpha</name>
    <name type="common">Zebra mussel</name>
    <name type="synonym">Mytilus polymorpha</name>
    <dbReference type="NCBI Taxonomy" id="45954"/>
    <lineage>
        <taxon>Eukaryota</taxon>
        <taxon>Metazoa</taxon>
        <taxon>Spiralia</taxon>
        <taxon>Lophotrochozoa</taxon>
        <taxon>Mollusca</taxon>
        <taxon>Bivalvia</taxon>
        <taxon>Autobranchia</taxon>
        <taxon>Heteroconchia</taxon>
        <taxon>Euheterodonta</taxon>
        <taxon>Imparidentia</taxon>
        <taxon>Neoheterodontei</taxon>
        <taxon>Myida</taxon>
        <taxon>Dreissenoidea</taxon>
        <taxon>Dreissenidae</taxon>
        <taxon>Dreissena</taxon>
    </lineage>
</organism>
<protein>
    <submittedName>
        <fullName evidence="1">Uncharacterized protein</fullName>
    </submittedName>
</protein>
<comment type="caution">
    <text evidence="1">The sequence shown here is derived from an EMBL/GenBank/DDBJ whole genome shotgun (WGS) entry which is preliminary data.</text>
</comment>
<dbReference type="AlphaFoldDB" id="A0A9D3XZP2"/>
<accession>A0A9D3XZP2</accession>
<name>A0A9D3XZP2_DREPO</name>
<keyword evidence="2" id="KW-1185">Reference proteome</keyword>
<evidence type="ECO:0000313" key="2">
    <source>
        <dbReference type="Proteomes" id="UP000828390"/>
    </source>
</evidence>
<proteinExistence type="predicted"/>
<gene>
    <name evidence="1" type="ORF">DPMN_191875</name>
</gene>
<reference evidence="1" key="1">
    <citation type="journal article" date="2019" name="bioRxiv">
        <title>The Genome of the Zebra Mussel, Dreissena polymorpha: A Resource for Invasive Species Research.</title>
        <authorList>
            <person name="McCartney M.A."/>
            <person name="Auch B."/>
            <person name="Kono T."/>
            <person name="Mallez S."/>
            <person name="Zhang Y."/>
            <person name="Obille A."/>
            <person name="Becker A."/>
            <person name="Abrahante J.E."/>
            <person name="Garbe J."/>
            <person name="Badalamenti J.P."/>
            <person name="Herman A."/>
            <person name="Mangelson H."/>
            <person name="Liachko I."/>
            <person name="Sullivan S."/>
            <person name="Sone E.D."/>
            <person name="Koren S."/>
            <person name="Silverstein K.A.T."/>
            <person name="Beckman K.B."/>
            <person name="Gohl D.M."/>
        </authorList>
    </citation>
    <scope>NUCLEOTIDE SEQUENCE</scope>
    <source>
        <strain evidence="1">Duluth1</strain>
        <tissue evidence="1">Whole animal</tissue>
    </source>
</reference>
<evidence type="ECO:0000313" key="1">
    <source>
        <dbReference type="EMBL" id="KAH3690261.1"/>
    </source>
</evidence>
<dbReference type="EMBL" id="JAIWYP010000071">
    <property type="protein sequence ID" value="KAH3690261.1"/>
    <property type="molecule type" value="Genomic_DNA"/>
</dbReference>